<evidence type="ECO:0000313" key="3">
    <source>
        <dbReference type="Proteomes" id="UP000093629"/>
    </source>
</evidence>
<name>A0A1A3N9Z5_MYCAS</name>
<feature type="transmembrane region" description="Helical" evidence="1">
    <location>
        <begin position="7"/>
        <end position="26"/>
    </location>
</feature>
<keyword evidence="3" id="KW-1185">Reference proteome</keyword>
<organism evidence="2 3">
    <name type="scientific">Mycobacterium asiaticum</name>
    <dbReference type="NCBI Taxonomy" id="1790"/>
    <lineage>
        <taxon>Bacteria</taxon>
        <taxon>Bacillati</taxon>
        <taxon>Actinomycetota</taxon>
        <taxon>Actinomycetes</taxon>
        <taxon>Mycobacteriales</taxon>
        <taxon>Mycobacteriaceae</taxon>
        <taxon>Mycobacterium</taxon>
    </lineage>
</organism>
<proteinExistence type="predicted"/>
<keyword evidence="1" id="KW-1133">Transmembrane helix</keyword>
<gene>
    <name evidence="2" type="ORF">A5636_22770</name>
</gene>
<dbReference type="Proteomes" id="UP000093629">
    <property type="component" value="Unassembled WGS sequence"/>
</dbReference>
<keyword evidence="1" id="KW-0812">Transmembrane</keyword>
<reference evidence="3" key="1">
    <citation type="submission" date="2016-06" db="EMBL/GenBank/DDBJ databases">
        <authorList>
            <person name="Sutton G."/>
            <person name="Brinkac L."/>
            <person name="Sanka R."/>
            <person name="Adams M."/>
            <person name="Lau E."/>
            <person name="Garcia-Basteiro A."/>
            <person name="Lopez-Varela E."/>
            <person name="Palencia S."/>
        </authorList>
    </citation>
    <scope>NUCLEOTIDE SEQUENCE [LARGE SCALE GENOMIC DNA]</scope>
    <source>
        <strain evidence="3">1245139.5</strain>
    </source>
</reference>
<keyword evidence="1" id="KW-0472">Membrane</keyword>
<sequence>MRQSGGGFGAWFCGLLIIGLVIKFIWWILGAAALVALFFLARAIARWYATRSAEYARYWDGLSARADQQHNWVLRGDDRGIYGVEGARLMDQLSRFR</sequence>
<evidence type="ECO:0000256" key="1">
    <source>
        <dbReference type="SAM" id="Phobius"/>
    </source>
</evidence>
<dbReference type="OrthoDB" id="4738397at2"/>
<protein>
    <submittedName>
        <fullName evidence="2">Uncharacterized protein</fullName>
    </submittedName>
</protein>
<accession>A0A1A3N9Z5</accession>
<dbReference type="RefSeq" id="WP_065158040.1">
    <property type="nucleotide sequence ID" value="NZ_LZLQ01000051.1"/>
</dbReference>
<dbReference type="AlphaFoldDB" id="A0A1A3N9Z5"/>
<evidence type="ECO:0000313" key="2">
    <source>
        <dbReference type="EMBL" id="OBK17187.1"/>
    </source>
</evidence>
<dbReference type="EMBL" id="LZLQ01000051">
    <property type="protein sequence ID" value="OBK17187.1"/>
    <property type="molecule type" value="Genomic_DNA"/>
</dbReference>
<comment type="caution">
    <text evidence="2">The sequence shown here is derived from an EMBL/GenBank/DDBJ whole genome shotgun (WGS) entry which is preliminary data.</text>
</comment>